<dbReference type="Pfam" id="PF09148">
    <property type="entry name" value="DUF1934"/>
    <property type="match status" value="1"/>
</dbReference>
<dbReference type="OrthoDB" id="1680906at2"/>
<evidence type="ECO:0000313" key="2">
    <source>
        <dbReference type="Proteomes" id="UP000324646"/>
    </source>
</evidence>
<dbReference type="SUPFAM" id="SSF50814">
    <property type="entry name" value="Lipocalins"/>
    <property type="match status" value="1"/>
</dbReference>
<name>A0A5C0SGF0_CRATE</name>
<dbReference type="Gene3D" id="2.40.128.20">
    <property type="match status" value="1"/>
</dbReference>
<dbReference type="Proteomes" id="UP000324646">
    <property type="component" value="Chromosome"/>
</dbReference>
<dbReference type="KEGG" id="crs:FQB35_13870"/>
<sequence>MKKVMLKIEGMQKNMDGEENTIELFTEGKLYEKGDYIYLIYEETEVSGMEGCTTTVKLSKDKISMKRFGALKSEIIFEKGKRFNTNYHTPYGTFNMEVLTKEIEYSITDAKKGDIRIEYFVNLQGMAESTNKLNIKIM</sequence>
<evidence type="ECO:0000313" key="1">
    <source>
        <dbReference type="EMBL" id="QEK13270.1"/>
    </source>
</evidence>
<proteinExistence type="predicted"/>
<dbReference type="InterPro" id="IPR012674">
    <property type="entry name" value="Calycin"/>
</dbReference>
<dbReference type="AlphaFoldDB" id="A0A5C0SGF0"/>
<organism evidence="1 2">
    <name type="scientific">Crassaminicella thermophila</name>
    <dbReference type="NCBI Taxonomy" id="2599308"/>
    <lineage>
        <taxon>Bacteria</taxon>
        <taxon>Bacillati</taxon>
        <taxon>Bacillota</taxon>
        <taxon>Clostridia</taxon>
        <taxon>Eubacteriales</taxon>
        <taxon>Clostridiaceae</taxon>
        <taxon>Crassaminicella</taxon>
    </lineage>
</organism>
<protein>
    <submittedName>
        <fullName evidence="1">DUF1934 domain-containing protein</fullName>
    </submittedName>
</protein>
<keyword evidence="2" id="KW-1185">Reference proteome</keyword>
<gene>
    <name evidence="1" type="ORF">FQB35_13870</name>
</gene>
<dbReference type="RefSeq" id="WP_148810442.1">
    <property type="nucleotide sequence ID" value="NZ_CP042243.1"/>
</dbReference>
<reference evidence="1 2" key="1">
    <citation type="submission" date="2019-07" db="EMBL/GenBank/DDBJ databases">
        <title>Complete genome of Crassaminicella thermophila SY095.</title>
        <authorList>
            <person name="Li X."/>
        </authorList>
    </citation>
    <scope>NUCLEOTIDE SEQUENCE [LARGE SCALE GENOMIC DNA]</scope>
    <source>
        <strain evidence="1 2">SY095</strain>
    </source>
</reference>
<accession>A0A5C0SGF0</accession>
<dbReference type="InterPro" id="IPR015231">
    <property type="entry name" value="DUF1934"/>
</dbReference>
<dbReference type="EMBL" id="CP042243">
    <property type="protein sequence ID" value="QEK13270.1"/>
    <property type="molecule type" value="Genomic_DNA"/>
</dbReference>